<dbReference type="RefSeq" id="WP_270112825.1">
    <property type="nucleotide sequence ID" value="NZ_JAPZVP010000027.1"/>
</dbReference>
<dbReference type="InterPro" id="IPR011044">
    <property type="entry name" value="Quino_amine_DH_bsu"/>
</dbReference>
<dbReference type="SUPFAM" id="SSF50969">
    <property type="entry name" value="YVTN repeat-like/Quinoprotein amine dehydrogenase"/>
    <property type="match status" value="1"/>
</dbReference>
<keyword evidence="3" id="KW-1185">Reference proteome</keyword>
<sequence length="355" mass="37379">MDDPHRSSTRKHLAVAAVIALAGAATACDMAAMPGDGTDAGTFYALSDDHRLYRWDPGTDTDTDASAEAEAGVEPVLDLSGVWEGEGDVGTVLRSSLSIDPGERYAAWIAGASPGAALMFGDLGTGEIRTGVEYPLDHACIDPAWLPDGSAVLAHRAPVWGTEADVDMGDEIPFPVKSWAATEWYSPEGGQLPATVELDPEGCRLRWYTAEDGTAQGLYHDVGLNYLYRVDANGRVLETTPVSSLEGADPVTIGLVNVDPTGRYACFVEGYATDGATKGGFTGRAESGTRVVDLDSGEAVGPDESGCTTLHEDGFVSRDSASVAFIGYDGEQRWATELPATIAESPVLYFFPEGS</sequence>
<keyword evidence="1" id="KW-0732">Signal</keyword>
<dbReference type="PROSITE" id="PS51257">
    <property type="entry name" value="PROKAR_LIPOPROTEIN"/>
    <property type="match status" value="1"/>
</dbReference>
<organism evidence="2 3">
    <name type="scientific">Glycomyces luteolus</name>
    <dbReference type="NCBI Taxonomy" id="2670330"/>
    <lineage>
        <taxon>Bacteria</taxon>
        <taxon>Bacillati</taxon>
        <taxon>Actinomycetota</taxon>
        <taxon>Actinomycetes</taxon>
        <taxon>Glycomycetales</taxon>
        <taxon>Glycomycetaceae</taxon>
        <taxon>Glycomyces</taxon>
    </lineage>
</organism>
<proteinExistence type="predicted"/>
<feature type="signal peptide" evidence="1">
    <location>
        <begin position="1"/>
        <end position="27"/>
    </location>
</feature>
<accession>A0A9X3SSC0</accession>
<evidence type="ECO:0000256" key="1">
    <source>
        <dbReference type="SAM" id="SignalP"/>
    </source>
</evidence>
<name>A0A9X3SSC0_9ACTN</name>
<feature type="chain" id="PRO_5040750567" evidence="1">
    <location>
        <begin position="28"/>
        <end position="355"/>
    </location>
</feature>
<comment type="caution">
    <text evidence="2">The sequence shown here is derived from an EMBL/GenBank/DDBJ whole genome shotgun (WGS) entry which is preliminary data.</text>
</comment>
<gene>
    <name evidence="2" type="ORF">O1R50_24200</name>
</gene>
<evidence type="ECO:0000313" key="2">
    <source>
        <dbReference type="EMBL" id="MDA1362742.1"/>
    </source>
</evidence>
<protein>
    <submittedName>
        <fullName evidence="2">Uncharacterized protein</fullName>
    </submittedName>
</protein>
<reference evidence="2" key="1">
    <citation type="submission" date="2022-12" db="EMBL/GenBank/DDBJ databases">
        <title>Gycomyces niveus sp.nov.,a novel actinomycete isolated from soil in Shouguan.</title>
        <authorList>
            <person name="Yang X."/>
        </authorList>
    </citation>
    <scope>NUCLEOTIDE SEQUENCE</scope>
    <source>
        <strain evidence="2">NEAU-A15</strain>
    </source>
</reference>
<dbReference type="EMBL" id="JAPZVP010000027">
    <property type="protein sequence ID" value="MDA1362742.1"/>
    <property type="molecule type" value="Genomic_DNA"/>
</dbReference>
<dbReference type="AlphaFoldDB" id="A0A9X3SSC0"/>
<evidence type="ECO:0000313" key="3">
    <source>
        <dbReference type="Proteomes" id="UP001146067"/>
    </source>
</evidence>
<dbReference type="Proteomes" id="UP001146067">
    <property type="component" value="Unassembled WGS sequence"/>
</dbReference>